<dbReference type="GO" id="GO:0016020">
    <property type="term" value="C:membrane"/>
    <property type="evidence" value="ECO:0007669"/>
    <property type="project" value="UniProtKB-SubCell"/>
</dbReference>
<sequence>MAESMRCSSMISRSKSDQIAMKETLRAQQQLLEKLYAELDEEREASATATSEALDMILRLQGEKAVVKMEASHYKRVAEEKIGHAEASLEAFEELMYQKEMLIVSLEFQVQAYRHKLMSLGCDLSANEFEFQEDLLLNRSDKRNGENGGQSSTVRRLQSMPAIQFLSSLRAATRERSPSPVLEVIPKIIEEESTDKEVAQSGLDLARKPVEFSGGSGTLDSYLNQIKELNEQVKIISDCAEGEKSANLSSRRGRSYSISSQASIDQVSQGESTHNGGVANDSPCLRNVYDVYEVPQTSEKHEKWNLNAENRLRKPDSDYQGMVEKPVKLGAAEKRKSMFKVYSEIKAACPTVMMAVSDHKKEGMNEVYNSQAEFRKLNQRIERLEKERITAKQEIIHEGNDEEQLRLLKDIQSQLQSIQSEMRDLKTKKAAPRDNVSLASLQEVVRISCFFPLTFEGNKKYYIAGLNLSCFSLILCGVHFTFSISLNVMIMG</sequence>
<comment type="subcellular location">
    <subcellularLocation>
        <location evidence="1">Membrane</location>
    </subcellularLocation>
</comment>
<dbReference type="EMBL" id="AP015035">
    <property type="protein sequence ID" value="BAT79737.1"/>
    <property type="molecule type" value="Genomic_DNA"/>
</dbReference>
<accession>A0A0S3RGG7</accession>
<feature type="coiled-coil region" evidence="5">
    <location>
        <begin position="22"/>
        <end position="95"/>
    </location>
</feature>
<evidence type="ECO:0000256" key="1">
    <source>
        <dbReference type="ARBA" id="ARBA00004370"/>
    </source>
</evidence>
<organism evidence="8 9">
    <name type="scientific">Vigna angularis var. angularis</name>
    <dbReference type="NCBI Taxonomy" id="157739"/>
    <lineage>
        <taxon>Eukaryota</taxon>
        <taxon>Viridiplantae</taxon>
        <taxon>Streptophyta</taxon>
        <taxon>Embryophyta</taxon>
        <taxon>Tracheophyta</taxon>
        <taxon>Spermatophyta</taxon>
        <taxon>Magnoliopsida</taxon>
        <taxon>eudicotyledons</taxon>
        <taxon>Gunneridae</taxon>
        <taxon>Pentapetalae</taxon>
        <taxon>rosids</taxon>
        <taxon>fabids</taxon>
        <taxon>Fabales</taxon>
        <taxon>Fabaceae</taxon>
        <taxon>Papilionoideae</taxon>
        <taxon>50 kb inversion clade</taxon>
        <taxon>NPAAA clade</taxon>
        <taxon>indigoferoid/millettioid clade</taxon>
        <taxon>Phaseoleae</taxon>
        <taxon>Vigna</taxon>
    </lineage>
</organism>
<dbReference type="PANTHER" id="PTHR31422">
    <property type="entry name" value="BNAANNG28530D PROTEIN"/>
    <property type="match status" value="1"/>
</dbReference>
<evidence type="ECO:0000313" key="8">
    <source>
        <dbReference type="EMBL" id="BAT79737.1"/>
    </source>
</evidence>
<evidence type="ECO:0000256" key="2">
    <source>
        <dbReference type="ARBA" id="ARBA00022692"/>
    </source>
</evidence>
<feature type="coiled-coil region" evidence="5">
    <location>
        <begin position="367"/>
        <end position="428"/>
    </location>
</feature>
<dbReference type="Pfam" id="PF04576">
    <property type="entry name" value="Zein-binding"/>
    <property type="match status" value="1"/>
</dbReference>
<evidence type="ECO:0000256" key="3">
    <source>
        <dbReference type="ARBA" id="ARBA00022989"/>
    </source>
</evidence>
<reference evidence="8 9" key="1">
    <citation type="journal article" date="2015" name="Sci. Rep.">
        <title>The power of single molecule real-time sequencing technology in the de novo assembly of a eukaryotic genome.</title>
        <authorList>
            <person name="Sakai H."/>
            <person name="Naito K."/>
            <person name="Ogiso-Tanaka E."/>
            <person name="Takahashi Y."/>
            <person name="Iseki K."/>
            <person name="Muto C."/>
            <person name="Satou K."/>
            <person name="Teruya K."/>
            <person name="Shiroma A."/>
            <person name="Shimoji M."/>
            <person name="Hirano T."/>
            <person name="Itoh T."/>
            <person name="Kaga A."/>
            <person name="Tomooka N."/>
        </authorList>
    </citation>
    <scope>NUCLEOTIDE SEQUENCE [LARGE SCALE GENOMIC DNA]</scope>
    <source>
        <strain evidence="9">cv. Shumari</strain>
    </source>
</reference>
<dbReference type="Proteomes" id="UP000291084">
    <property type="component" value="Chromosome 2"/>
</dbReference>
<keyword evidence="9" id="KW-1185">Reference proteome</keyword>
<feature type="domain" description="GTD-binding" evidence="7">
    <location>
        <begin position="16"/>
        <end position="114"/>
    </location>
</feature>
<dbReference type="PANTHER" id="PTHR31422:SF1">
    <property type="entry name" value="GTD-BINDING DOMAIN-CONTAINING PROTEIN"/>
    <property type="match status" value="1"/>
</dbReference>
<keyword evidence="4 6" id="KW-0472">Membrane</keyword>
<evidence type="ECO:0000256" key="6">
    <source>
        <dbReference type="SAM" id="Phobius"/>
    </source>
</evidence>
<evidence type="ECO:0000313" key="9">
    <source>
        <dbReference type="Proteomes" id="UP000291084"/>
    </source>
</evidence>
<evidence type="ECO:0000259" key="7">
    <source>
        <dbReference type="PROSITE" id="PS51775"/>
    </source>
</evidence>
<feature type="transmembrane region" description="Helical" evidence="6">
    <location>
        <begin position="461"/>
        <end position="482"/>
    </location>
</feature>
<dbReference type="InterPro" id="IPR007656">
    <property type="entry name" value="GTD-bd"/>
</dbReference>
<keyword evidence="5" id="KW-0175">Coiled coil</keyword>
<dbReference type="GO" id="GO:0080115">
    <property type="term" value="F:myosin XI tail binding"/>
    <property type="evidence" value="ECO:0007669"/>
    <property type="project" value="UniProtKB-ARBA"/>
</dbReference>
<proteinExistence type="predicted"/>
<gene>
    <name evidence="8" type="primary">Vigan.02G266200</name>
    <name evidence="8" type="ORF">VIGAN_02266200</name>
</gene>
<protein>
    <recommendedName>
        <fullName evidence="7">GTD-binding domain-containing protein</fullName>
    </recommendedName>
</protein>
<keyword evidence="2 6" id="KW-0812">Transmembrane</keyword>
<name>A0A0S3RGG7_PHAAN</name>
<keyword evidence="3 6" id="KW-1133">Transmembrane helix</keyword>
<evidence type="ECO:0000256" key="4">
    <source>
        <dbReference type="ARBA" id="ARBA00023136"/>
    </source>
</evidence>
<dbReference type="OrthoDB" id="1105498at2759"/>
<dbReference type="AlphaFoldDB" id="A0A0S3RGG7"/>
<dbReference type="PROSITE" id="PS51775">
    <property type="entry name" value="GTD_BINDING"/>
    <property type="match status" value="1"/>
</dbReference>
<evidence type="ECO:0000256" key="5">
    <source>
        <dbReference type="SAM" id="Coils"/>
    </source>
</evidence>